<dbReference type="FunFam" id="2.60.40.1820:FF:000003">
    <property type="entry name" value="Desiccation protectant protein Lea14 isogeny"/>
    <property type="match status" value="1"/>
</dbReference>
<evidence type="ECO:0000313" key="5">
    <source>
        <dbReference type="Proteomes" id="UP000230069"/>
    </source>
</evidence>
<dbReference type="InterPro" id="IPR004864">
    <property type="entry name" value="LEA_2"/>
</dbReference>
<dbReference type="STRING" id="218851.A0A2G5E982"/>
<dbReference type="GO" id="GO:0005829">
    <property type="term" value="C:cytosol"/>
    <property type="evidence" value="ECO:0007669"/>
    <property type="project" value="TreeGrafter"/>
</dbReference>
<comment type="similarity">
    <text evidence="1">Belongs to the LEA type 2 family.</text>
</comment>
<dbReference type="SUPFAM" id="SSF117070">
    <property type="entry name" value="LEA14-like"/>
    <property type="match status" value="2"/>
</dbReference>
<proteinExistence type="inferred from homology"/>
<dbReference type="InParanoid" id="A0A2G5E982"/>
<gene>
    <name evidence="4" type="ORF">AQUCO_01000289v1</name>
</gene>
<dbReference type="SMART" id="SM00769">
    <property type="entry name" value="WHy"/>
    <property type="match status" value="2"/>
</dbReference>
<reference evidence="4 5" key="1">
    <citation type="submission" date="2017-09" db="EMBL/GenBank/DDBJ databases">
        <title>WGS assembly of Aquilegia coerulea Goldsmith.</title>
        <authorList>
            <person name="Hodges S."/>
            <person name="Kramer E."/>
            <person name="Nordborg M."/>
            <person name="Tomkins J."/>
            <person name="Borevitz J."/>
            <person name="Derieg N."/>
            <person name="Yan J."/>
            <person name="Mihaltcheva S."/>
            <person name="Hayes R.D."/>
            <person name="Rokhsar D."/>
        </authorList>
    </citation>
    <scope>NUCLEOTIDE SEQUENCE [LARGE SCALE GENOMIC DNA]</scope>
    <source>
        <strain evidence="5">cv. Goldsmith</strain>
    </source>
</reference>
<dbReference type="AlphaFoldDB" id="A0A2G5E982"/>
<evidence type="ECO:0000313" key="4">
    <source>
        <dbReference type="EMBL" id="PIA52318.1"/>
    </source>
</evidence>
<accession>A0A2G5E982</accession>
<protein>
    <recommendedName>
        <fullName evidence="3">Water stress and hypersensitive response domain-containing protein</fullName>
    </recommendedName>
</protein>
<dbReference type="InterPro" id="IPR045043">
    <property type="entry name" value="Lea14-like"/>
</dbReference>
<dbReference type="Gene3D" id="2.60.40.1820">
    <property type="match status" value="2"/>
</dbReference>
<dbReference type="Pfam" id="PF03168">
    <property type="entry name" value="LEA_2"/>
    <property type="match status" value="2"/>
</dbReference>
<dbReference type="OrthoDB" id="1883584at2759"/>
<dbReference type="GO" id="GO:0009269">
    <property type="term" value="P:response to desiccation"/>
    <property type="evidence" value="ECO:0007669"/>
    <property type="project" value="InterPro"/>
</dbReference>
<dbReference type="InterPro" id="IPR013990">
    <property type="entry name" value="WHy-dom"/>
</dbReference>
<keyword evidence="5" id="KW-1185">Reference proteome</keyword>
<feature type="domain" description="Water stress and hypersensitive response" evidence="3">
    <location>
        <begin position="173"/>
        <end position="289"/>
    </location>
</feature>
<dbReference type="EMBL" id="KZ305027">
    <property type="protein sequence ID" value="PIA52318.1"/>
    <property type="molecule type" value="Genomic_DNA"/>
</dbReference>
<sequence>MATSDKPAVKKEEENGQQEGFLTKVKGFVQDVGEKIEEAVGFGKPTADVSAFHILSIDLKTAELQVDVLVKNPNPIPIPLVDIKYLVESDGRKLVSGLIPDAGTIHAHGSETVKIPVQLIYDDIKSTYQNINPGDVIPYKIRVELIVDLPVLGNITIPLEKTGEIPVPYQPDIDLEKIKFNEFSFEETSATLHLKLDNKNDFDLGLNTLEYEVWLADVSIGTARLTKSAKLDKKAQSVIEIPISFRPKDFGSALWEMIRGRGTGYSMKGNIDVDTPFGPMKLPISREGGSTRLKKAEDDDDED</sequence>
<dbReference type="PANTHER" id="PTHR31459:SF25">
    <property type="entry name" value="WATER STRESS AND HYPERSENSITIVE RESPONSE DOMAIN-CONTAINING PROTEIN"/>
    <property type="match status" value="1"/>
</dbReference>
<dbReference type="PANTHER" id="PTHR31459">
    <property type="match status" value="1"/>
</dbReference>
<feature type="domain" description="Water stress and hypersensitive response" evidence="3">
    <location>
        <begin position="47"/>
        <end position="164"/>
    </location>
</feature>
<organism evidence="4 5">
    <name type="scientific">Aquilegia coerulea</name>
    <name type="common">Rocky mountain columbine</name>
    <dbReference type="NCBI Taxonomy" id="218851"/>
    <lineage>
        <taxon>Eukaryota</taxon>
        <taxon>Viridiplantae</taxon>
        <taxon>Streptophyta</taxon>
        <taxon>Embryophyta</taxon>
        <taxon>Tracheophyta</taxon>
        <taxon>Spermatophyta</taxon>
        <taxon>Magnoliopsida</taxon>
        <taxon>Ranunculales</taxon>
        <taxon>Ranunculaceae</taxon>
        <taxon>Thalictroideae</taxon>
        <taxon>Aquilegia</taxon>
    </lineage>
</organism>
<evidence type="ECO:0000256" key="2">
    <source>
        <dbReference type="SAM" id="MobiDB-lite"/>
    </source>
</evidence>
<evidence type="ECO:0000259" key="3">
    <source>
        <dbReference type="SMART" id="SM00769"/>
    </source>
</evidence>
<feature type="region of interest" description="Disordered" evidence="2">
    <location>
        <begin position="282"/>
        <end position="303"/>
    </location>
</feature>
<evidence type="ECO:0000256" key="1">
    <source>
        <dbReference type="ARBA" id="ARBA00005960"/>
    </source>
</evidence>
<name>A0A2G5E982_AQUCA</name>
<dbReference type="Proteomes" id="UP000230069">
    <property type="component" value="Unassembled WGS sequence"/>
</dbReference>